<dbReference type="CDD" id="cd08983">
    <property type="entry name" value="GH43_Bt3655-like"/>
    <property type="match status" value="1"/>
</dbReference>
<dbReference type="KEGG" id="abac:LuPra_05440"/>
<dbReference type="PANTHER" id="PTHR43301">
    <property type="entry name" value="ARABINAN ENDO-1,5-ALPHA-L-ARABINOSIDASE"/>
    <property type="match status" value="1"/>
</dbReference>
<reference evidence="6 7" key="1">
    <citation type="journal article" date="2016" name="Genome Announc.">
        <title>First Complete Genome Sequence of a Subdivision 6 Acidobacterium Strain.</title>
        <authorList>
            <person name="Huang S."/>
            <person name="Vieira S."/>
            <person name="Bunk B."/>
            <person name="Riedel T."/>
            <person name="Sproer C."/>
            <person name="Overmann J."/>
        </authorList>
    </citation>
    <scope>NUCLEOTIDE SEQUENCE [LARGE SCALE GENOMIC DNA]</scope>
    <source>
        <strain evidence="7">DSM 100886 HEG_-6_39</strain>
    </source>
</reference>
<evidence type="ECO:0000313" key="6">
    <source>
        <dbReference type="EMBL" id="AMY12167.1"/>
    </source>
</evidence>
<dbReference type="AlphaFoldDB" id="A0A143PTX6"/>
<evidence type="ECO:0000256" key="4">
    <source>
        <dbReference type="ARBA" id="ARBA00023295"/>
    </source>
</evidence>
<evidence type="ECO:0000256" key="1">
    <source>
        <dbReference type="ARBA" id="ARBA00004834"/>
    </source>
</evidence>
<keyword evidence="4 5" id="KW-0326">Glycosidase</keyword>
<dbReference type="Proteomes" id="UP000076079">
    <property type="component" value="Chromosome"/>
</dbReference>
<reference evidence="7" key="2">
    <citation type="submission" date="2016-04" db="EMBL/GenBank/DDBJ databases">
        <title>First Complete Genome Sequence of a Subdivision 6 Acidobacterium.</title>
        <authorList>
            <person name="Huang S."/>
            <person name="Vieira S."/>
            <person name="Bunk B."/>
            <person name="Riedel T."/>
            <person name="Sproeer C."/>
            <person name="Overmann J."/>
        </authorList>
    </citation>
    <scope>NUCLEOTIDE SEQUENCE [LARGE SCALE GENOMIC DNA]</scope>
    <source>
        <strain evidence="7">DSM 100886 HEG_-6_39</strain>
    </source>
</reference>
<proteinExistence type="inferred from homology"/>
<protein>
    <submittedName>
        <fullName evidence="6">Beta-xylosidase</fullName>
    </submittedName>
</protein>
<dbReference type="STRING" id="1855912.LuPra_05440"/>
<dbReference type="GO" id="GO:0004553">
    <property type="term" value="F:hydrolase activity, hydrolyzing O-glycosyl compounds"/>
    <property type="evidence" value="ECO:0007669"/>
    <property type="project" value="InterPro"/>
</dbReference>
<dbReference type="Pfam" id="PF04616">
    <property type="entry name" value="Glyco_hydro_43"/>
    <property type="match status" value="1"/>
</dbReference>
<evidence type="ECO:0000256" key="3">
    <source>
        <dbReference type="ARBA" id="ARBA00022801"/>
    </source>
</evidence>
<dbReference type="Gene3D" id="2.115.10.20">
    <property type="entry name" value="Glycosyl hydrolase domain, family 43"/>
    <property type="match status" value="1"/>
</dbReference>
<dbReference type="InterPro" id="IPR023296">
    <property type="entry name" value="Glyco_hydro_beta-prop_sf"/>
</dbReference>
<keyword evidence="7" id="KW-1185">Reference proteome</keyword>
<evidence type="ECO:0000313" key="7">
    <source>
        <dbReference type="Proteomes" id="UP000076079"/>
    </source>
</evidence>
<gene>
    <name evidence="6" type="ORF">LuPra_05440</name>
</gene>
<name>A0A143PTX6_LUTPR</name>
<sequence length="262" mass="29203" precursor="true">METGRRRPCAPCATVGTKLMRDPSVVRGPDGQFHMVWTTGWWDQGFGVAHSTDLRAWSPQSFVPVLDGTPGVQNVWAPEIHYDSGAAEYLVVWSSTIHGRFPETAQGGDERQGGRLNHRLYAITTKDFTTWSPARLFYDGGFSVIDGVVVQDGDRAVLVMKDVTRYPEPRKHLRVATAAHMAGPFGSASPAFTPDWVEGPTVLRLGDVWRIYYDEYTRKRYGAMDTRDFRTFTPVADVAFPDGMRHGTAFAVPHSIADPLDR</sequence>
<comment type="pathway">
    <text evidence="1">Glycan metabolism; L-arabinan degradation.</text>
</comment>
<accession>A0A143PTX6</accession>
<keyword evidence="3 5" id="KW-0378">Hydrolase</keyword>
<evidence type="ECO:0000256" key="5">
    <source>
        <dbReference type="RuleBase" id="RU361187"/>
    </source>
</evidence>
<dbReference type="EMBL" id="CP015136">
    <property type="protein sequence ID" value="AMY12167.1"/>
    <property type="molecule type" value="Genomic_DNA"/>
</dbReference>
<dbReference type="PANTHER" id="PTHR43301:SF3">
    <property type="entry name" value="ARABINAN ENDO-1,5-ALPHA-L-ARABINOSIDASE A-RELATED"/>
    <property type="match status" value="1"/>
</dbReference>
<dbReference type="InterPro" id="IPR006710">
    <property type="entry name" value="Glyco_hydro_43"/>
</dbReference>
<comment type="similarity">
    <text evidence="2 5">Belongs to the glycosyl hydrolase 43 family.</text>
</comment>
<organism evidence="6 7">
    <name type="scientific">Luteitalea pratensis</name>
    <dbReference type="NCBI Taxonomy" id="1855912"/>
    <lineage>
        <taxon>Bacteria</taxon>
        <taxon>Pseudomonadati</taxon>
        <taxon>Acidobacteriota</taxon>
        <taxon>Vicinamibacteria</taxon>
        <taxon>Vicinamibacterales</taxon>
        <taxon>Vicinamibacteraceae</taxon>
        <taxon>Luteitalea</taxon>
    </lineage>
</organism>
<dbReference type="SUPFAM" id="SSF75005">
    <property type="entry name" value="Arabinanase/levansucrase/invertase"/>
    <property type="match status" value="1"/>
</dbReference>
<dbReference type="GO" id="GO:0005975">
    <property type="term" value="P:carbohydrate metabolic process"/>
    <property type="evidence" value="ECO:0007669"/>
    <property type="project" value="InterPro"/>
</dbReference>
<dbReference type="InterPro" id="IPR050727">
    <property type="entry name" value="GH43_arabinanases"/>
</dbReference>
<evidence type="ECO:0000256" key="2">
    <source>
        <dbReference type="ARBA" id="ARBA00009865"/>
    </source>
</evidence>